<feature type="transmembrane region" description="Helical" evidence="2">
    <location>
        <begin position="1516"/>
        <end position="1537"/>
    </location>
</feature>
<sequence>MSFRKASSAGTLAGRVLPGDGKPPPSPVQGRFKAIASAIYVVTSLAGSIWYLYLLDPVFSNDIWWINYTPSGDQALLIDLVNQALVTQASGSFDLLAPSASMDKTYTTVESTTNVNPTYPRSLILAPHAPDFAVQNLRAMSVHWVFNMYTQFCWVDVAHEFEVAHTAARQARCYGRYSANGAMYLETIVRNQVWADFELSYGGPGGSFSVPFQNWIDQVKPALLTSMATALATTTVEMEVAYWLAHNITYFQTQWQNEFQPGVAETMQIENALGQVNEITLKKLSATNEIWTSANLFWSNYFDESVAAPAGASLIRSASNFLLASPQEETLEALQGLYDAVTGDYVNQSGVFRTTIGTFESVDTFYVGVPHELLTLVSTFQHEVFAILDTNNHVLDGVGKMQVAPMPSAWQGYMYGGGNLMCMVSTTTTSFPQQTFSFYDACDKVVPLTLELTIYSSLFAVLAADGTFSSHTTCQATASSINNTCVSQLDATRHAILAMPSVQTAMRAALAPAQAAVTRLNIALMQYAWSPLSNWTLLTQPLLDDPTFAFFGWTMLYDWVHGQREVVSFEGDLSRLVVISDVQPPLVFTSSTTFIGSSVRMLYYLTTYVTAILCAISILCYIWLVKTGFAVHGYNLAWFNYLVSSIWAGRPLLFVRGFTAVLMLSSTQVDLVTSVTRSKFAFAPRHLIHTMIVAGETTWILAVAIDCLTIATGRATKLYAPLSCAMAWLAITILESVHPVQPLATLDRKCTLQNMDHAVRCTAGVLEIGSFARVVLLFAILAAGLIGGIVLSSLYYWCVDGGVTTDANPTTTRPTRLLLGVGDVFLDAADTDATHASMWSMDKVSCIMVGLVPFSWNQRRYIFDVKLWLVQVDETTTNPYRVNFQTHARNSVNLETLQSEPPVVSTTLQRCLKTFVRVFGSAYVVGSLVGSVSYMQTSQVNLANDILWASFNMTGIHTFIGNWLNQELLLGVNHTATQLTLDSINMDGTFGSDNSAVASAANYGARLQHTDMATIEATIPGLRTTDACLIPWIFTQYCFVDFSKRWEMANSATRQRRCQQMTSNGAVYLEAMLRNIDYPAFRTCWGEAFDVAVAVELDRSVVGHAWMNNLTTPQLSFADEVTYWVQHGITSFNTQWQNFKQIGVSNAYAVQNAFGVQYPMTLQAQKYTFRVQKQTTFKMYWGFASDLLAVVQNSTTIGGRSLIRSSPTFAFLNATTQGMLAANGTLPWSIPSGLALIRDAVGPFGSIDMWYIACPADVITAVHAIVTALRQTLAHNATVENTTAQIAYDTVADGTSGIFPAPQAWLDLNDCERGGSPLCPEFETASCVQASIGLKTYFSFSMPCAVYLTYAVMAPVRQTQVAAVMLAGLAYLSDSQITTICTQDPEYYGLCLQYVNQTAAFVRTYMAANVAGLNATLVRANAAVRPLNLEFMQYGSPDMLSPLMLDRLLVFNPRDNSFDFFAWIFVVEWSLGLREGVQFEGDHGTLAVLSEPLPYLQQEVNKAEFPTSSAFYMRNAVLYITGMMLTMFTIVIVYTVLSRGHIEVLNLLCFQRIGAIVWVGRPLLFVRSLTAVGMLATATLKLDTNGFVTTFSEPKNPWYKILLSANELTWLVTIFNDIVMSLTKDFTSYYSAANSLLVWLFSFTLSYTYPIQHSLQVDKQCHVTQLDFQIVCHSGVVVIGQPMRIVILVLIVVGSNAFCYVVTRLLLKRVQSRAVHSIFLYSGVRLLFRTSTWTYNNVYYMDRMSAFLNGILSVRWQNVIYGLDVKLWHTFQIELTAESSIPVSNPLHKSAKHAIPLVLERSN</sequence>
<organism evidence="5 7">
    <name type="scientific">Aphanomyces stellatus</name>
    <dbReference type="NCBI Taxonomy" id="120398"/>
    <lineage>
        <taxon>Eukaryota</taxon>
        <taxon>Sar</taxon>
        <taxon>Stramenopiles</taxon>
        <taxon>Oomycota</taxon>
        <taxon>Saprolegniomycetes</taxon>
        <taxon>Saprolegniales</taxon>
        <taxon>Verrucalvaceae</taxon>
        <taxon>Aphanomyces</taxon>
    </lineage>
</organism>
<evidence type="ECO:0000313" key="4">
    <source>
        <dbReference type="EMBL" id="KAF0692358.1"/>
    </source>
</evidence>
<feature type="region of interest" description="Disordered" evidence="1">
    <location>
        <begin position="1"/>
        <end position="25"/>
    </location>
</feature>
<dbReference type="EMBL" id="CAADRA010005916">
    <property type="protein sequence ID" value="VFT93342.1"/>
    <property type="molecule type" value="Genomic_DNA"/>
</dbReference>
<feature type="transmembrane region" description="Helical" evidence="2">
    <location>
        <begin position="602"/>
        <end position="624"/>
    </location>
</feature>
<evidence type="ECO:0000313" key="6">
    <source>
        <dbReference type="EMBL" id="VFT93342.1"/>
    </source>
</evidence>
<keyword evidence="2" id="KW-0812">Transmembrane</keyword>
<evidence type="ECO:0000313" key="3">
    <source>
        <dbReference type="EMBL" id="KAF0692348.1"/>
    </source>
</evidence>
<dbReference type="EMBL" id="VJMH01005895">
    <property type="protein sequence ID" value="KAF0692358.1"/>
    <property type="molecule type" value="Genomic_DNA"/>
</dbReference>
<dbReference type="Proteomes" id="UP000332933">
    <property type="component" value="Unassembled WGS sequence"/>
</dbReference>
<dbReference type="EMBL" id="CAADRA010005916">
    <property type="protein sequence ID" value="VFT93332.1"/>
    <property type="molecule type" value="Genomic_DNA"/>
</dbReference>
<evidence type="ECO:0000256" key="1">
    <source>
        <dbReference type="SAM" id="MobiDB-lite"/>
    </source>
</evidence>
<dbReference type="EMBL" id="VJMH01005895">
    <property type="protein sequence ID" value="KAF0692348.1"/>
    <property type="molecule type" value="Genomic_DNA"/>
</dbReference>
<gene>
    <name evidence="5" type="primary">Aste57867_16559</name>
    <name evidence="6" type="synonym">Aste57867_16569</name>
    <name evidence="3" type="ORF">As57867_016502</name>
    <name evidence="4" type="ORF">As57867_016512</name>
    <name evidence="5" type="ORF">ASTE57867_16559</name>
    <name evidence="6" type="ORF">ASTE57867_16569</name>
</gene>
<reference evidence="3" key="2">
    <citation type="submission" date="2019-06" db="EMBL/GenBank/DDBJ databases">
        <title>Genomics analysis of Aphanomyces spp. identifies a new class of oomycete effector associated with host adaptation.</title>
        <authorList>
            <person name="Gaulin E."/>
        </authorList>
    </citation>
    <scope>NUCLEOTIDE SEQUENCE</scope>
    <source>
        <strain evidence="3">CBS 578.67</strain>
    </source>
</reference>
<protein>
    <submittedName>
        <fullName evidence="5">Aste57867_16559 protein</fullName>
    </submittedName>
    <submittedName>
        <fullName evidence="6">Aste57867_16569 protein</fullName>
    </submittedName>
</protein>
<feature type="transmembrane region" description="Helical" evidence="2">
    <location>
        <begin position="774"/>
        <end position="797"/>
    </location>
</feature>
<feature type="transmembrane region" description="Helical" evidence="2">
    <location>
        <begin position="1685"/>
        <end position="1707"/>
    </location>
</feature>
<evidence type="ECO:0000313" key="7">
    <source>
        <dbReference type="Proteomes" id="UP000332933"/>
    </source>
</evidence>
<name>A0A485L8W2_9STRA</name>
<evidence type="ECO:0000256" key="2">
    <source>
        <dbReference type="SAM" id="Phobius"/>
    </source>
</evidence>
<proteinExistence type="predicted"/>
<keyword evidence="2" id="KW-0472">Membrane</keyword>
<feature type="transmembrane region" description="Helical" evidence="2">
    <location>
        <begin position="636"/>
        <end position="655"/>
    </location>
</feature>
<accession>A0A485L8W2</accession>
<evidence type="ECO:0000313" key="5">
    <source>
        <dbReference type="EMBL" id="VFT93332.1"/>
    </source>
</evidence>
<keyword evidence="7" id="KW-1185">Reference proteome</keyword>
<keyword evidence="2" id="KW-1133">Transmembrane helix</keyword>
<reference evidence="5 7" key="1">
    <citation type="submission" date="2019-03" db="EMBL/GenBank/DDBJ databases">
        <authorList>
            <person name="Gaulin E."/>
            <person name="Dumas B."/>
        </authorList>
    </citation>
    <scope>NUCLEOTIDE SEQUENCE [LARGE SCALE GENOMIC DNA]</scope>
    <source>
        <strain evidence="5">CBS 568.67</strain>
    </source>
</reference>
<feature type="transmembrane region" description="Helical" evidence="2">
    <location>
        <begin position="1628"/>
        <end position="1649"/>
    </location>
</feature>